<dbReference type="Pfam" id="PF24285">
    <property type="entry name" value="DUF7473"/>
    <property type="match status" value="1"/>
</dbReference>
<feature type="transmembrane region" description="Helical" evidence="1">
    <location>
        <begin position="95"/>
        <end position="115"/>
    </location>
</feature>
<dbReference type="GeneID" id="71928101"/>
<reference evidence="2" key="1">
    <citation type="submission" date="2022-04" db="EMBL/GenBank/DDBJ databases">
        <title>Halocatena sp. nov., isolated from a salt lake.</title>
        <authorList>
            <person name="Cui H.-L."/>
        </authorList>
    </citation>
    <scope>NUCLEOTIDE SEQUENCE</scope>
    <source>
        <strain evidence="2">AD-1</strain>
    </source>
</reference>
<dbReference type="InterPro" id="IPR055896">
    <property type="entry name" value="DUF7473"/>
</dbReference>
<accession>A0A8T9ZZR1</accession>
<dbReference type="EMBL" id="CP096019">
    <property type="protein sequence ID" value="UPM42026.1"/>
    <property type="molecule type" value="Genomic_DNA"/>
</dbReference>
<keyword evidence="1" id="KW-0472">Membrane</keyword>
<dbReference type="AlphaFoldDB" id="A0A8T9ZZR1"/>
<keyword evidence="1" id="KW-1133">Transmembrane helix</keyword>
<dbReference type="Proteomes" id="UP000831768">
    <property type="component" value="Chromosome"/>
</dbReference>
<evidence type="ECO:0000313" key="2">
    <source>
        <dbReference type="EMBL" id="UPM42026.1"/>
    </source>
</evidence>
<keyword evidence="3" id="KW-1185">Reference proteome</keyword>
<protein>
    <submittedName>
        <fullName evidence="2">Uncharacterized protein</fullName>
    </submittedName>
</protein>
<evidence type="ECO:0000256" key="1">
    <source>
        <dbReference type="SAM" id="Phobius"/>
    </source>
</evidence>
<sequence length="117" mass="12338">MLQIDPIGSGLFAYVVTFLAAWMFYAVTLHLAALYVVGETPHQRAALAGAAPAVVSLSVQPFSPLVAVVLALVSDAGAIHVVYKLRKRGTALLAVAHYTIAIIFGFALFNIITLLSA</sequence>
<feature type="transmembrane region" description="Helical" evidence="1">
    <location>
        <begin position="12"/>
        <end position="37"/>
    </location>
</feature>
<feature type="transmembrane region" description="Helical" evidence="1">
    <location>
        <begin position="62"/>
        <end position="83"/>
    </location>
</feature>
<proteinExistence type="predicted"/>
<name>A0A8T9ZZR1_9EURY</name>
<organism evidence="2 3">
    <name type="scientific">Halocatena salina</name>
    <dbReference type="NCBI Taxonomy" id="2934340"/>
    <lineage>
        <taxon>Archaea</taxon>
        <taxon>Methanobacteriati</taxon>
        <taxon>Methanobacteriota</taxon>
        <taxon>Stenosarchaea group</taxon>
        <taxon>Halobacteria</taxon>
        <taxon>Halobacteriales</taxon>
        <taxon>Natronomonadaceae</taxon>
        <taxon>Halocatena</taxon>
    </lineage>
</organism>
<dbReference type="KEGG" id="haad:MW046_08600"/>
<evidence type="ECO:0000313" key="3">
    <source>
        <dbReference type="Proteomes" id="UP000831768"/>
    </source>
</evidence>
<dbReference type="RefSeq" id="WP_247992705.1">
    <property type="nucleotide sequence ID" value="NZ_CP096019.1"/>
</dbReference>
<gene>
    <name evidence="2" type="ORF">MW046_08600</name>
</gene>
<keyword evidence="1" id="KW-0812">Transmembrane</keyword>